<proteinExistence type="predicted"/>
<gene>
    <name evidence="1" type="ORF">MAR_037867</name>
</gene>
<accession>A0ABY7FPQ6</accession>
<evidence type="ECO:0000313" key="2">
    <source>
        <dbReference type="Proteomes" id="UP001164746"/>
    </source>
</evidence>
<keyword evidence="2" id="KW-1185">Reference proteome</keyword>
<dbReference type="Proteomes" id="UP001164746">
    <property type="component" value="Chromosome 13"/>
</dbReference>
<dbReference type="InterPro" id="IPR033558">
    <property type="entry name" value="IFT25"/>
</dbReference>
<dbReference type="InterPro" id="IPR008979">
    <property type="entry name" value="Galactose-bd-like_sf"/>
</dbReference>
<sequence length="112" mass="12351">MYGRDGGANIILATSNDQLHPPENMLDGSDATFWSSTGLFPQEFIISFGNTMDVQRVSLSGYNNLPQTDGQLQNEDIDVRAKATHLRFVIDSGYDHFIAIHQLNVNGNTVHG</sequence>
<dbReference type="EMBL" id="CP111024">
    <property type="protein sequence ID" value="WAR24198.1"/>
    <property type="molecule type" value="Genomic_DNA"/>
</dbReference>
<dbReference type="SUPFAM" id="SSF49785">
    <property type="entry name" value="Galactose-binding domain-like"/>
    <property type="match status" value="1"/>
</dbReference>
<organism evidence="1 2">
    <name type="scientific">Mya arenaria</name>
    <name type="common">Soft-shell clam</name>
    <dbReference type="NCBI Taxonomy" id="6604"/>
    <lineage>
        <taxon>Eukaryota</taxon>
        <taxon>Metazoa</taxon>
        <taxon>Spiralia</taxon>
        <taxon>Lophotrochozoa</taxon>
        <taxon>Mollusca</taxon>
        <taxon>Bivalvia</taxon>
        <taxon>Autobranchia</taxon>
        <taxon>Heteroconchia</taxon>
        <taxon>Euheterodonta</taxon>
        <taxon>Imparidentia</taxon>
        <taxon>Neoheterodontei</taxon>
        <taxon>Myida</taxon>
        <taxon>Myoidea</taxon>
        <taxon>Myidae</taxon>
        <taxon>Mya</taxon>
    </lineage>
</organism>
<name>A0ABY7FPQ6_MYAAR</name>
<dbReference type="PANTHER" id="PTHR33906">
    <property type="entry name" value="INTRAFLAGELLAR TRANSPORT PROTEIN 25 HOMOLOG"/>
    <property type="match status" value="1"/>
</dbReference>
<reference evidence="1" key="1">
    <citation type="submission" date="2022-11" db="EMBL/GenBank/DDBJ databases">
        <title>Centuries of genome instability and evolution in soft-shell clam transmissible cancer (bioRxiv).</title>
        <authorList>
            <person name="Hart S.F.M."/>
            <person name="Yonemitsu M.A."/>
            <person name="Giersch R.M."/>
            <person name="Beal B.F."/>
            <person name="Arriagada G."/>
            <person name="Davis B.W."/>
            <person name="Ostrander E.A."/>
            <person name="Goff S.P."/>
            <person name="Metzger M.J."/>
        </authorList>
    </citation>
    <scope>NUCLEOTIDE SEQUENCE</scope>
    <source>
        <strain evidence="1">MELC-2E11</strain>
        <tissue evidence="1">Siphon/mantle</tissue>
    </source>
</reference>
<evidence type="ECO:0000313" key="1">
    <source>
        <dbReference type="EMBL" id="WAR24198.1"/>
    </source>
</evidence>
<dbReference type="Gene3D" id="2.60.120.260">
    <property type="entry name" value="Galactose-binding domain-like"/>
    <property type="match status" value="2"/>
</dbReference>
<protein>
    <submittedName>
        <fullName evidence="1">IFT25-like protein</fullName>
    </submittedName>
</protein>
<dbReference type="PANTHER" id="PTHR33906:SF1">
    <property type="entry name" value="INTRAFLAGELLAR TRANSPORT PROTEIN 25 HOMOLOG"/>
    <property type="match status" value="1"/>
</dbReference>